<accession>A0A1T4YL81</accession>
<evidence type="ECO:0000313" key="3">
    <source>
        <dbReference type="Proteomes" id="UP000189735"/>
    </source>
</evidence>
<evidence type="ECO:0000256" key="1">
    <source>
        <dbReference type="SAM" id="Phobius"/>
    </source>
</evidence>
<name>A0A1T4YL81_9MICO</name>
<dbReference type="EMBL" id="FUYG01000012">
    <property type="protein sequence ID" value="SKB02516.1"/>
    <property type="molecule type" value="Genomic_DNA"/>
</dbReference>
<evidence type="ECO:0008006" key="4">
    <source>
        <dbReference type="Google" id="ProtNLM"/>
    </source>
</evidence>
<evidence type="ECO:0000313" key="2">
    <source>
        <dbReference type="EMBL" id="SKB02516.1"/>
    </source>
</evidence>
<proteinExistence type="predicted"/>
<keyword evidence="1" id="KW-1133">Transmembrane helix</keyword>
<reference evidence="3" key="1">
    <citation type="submission" date="2017-02" db="EMBL/GenBank/DDBJ databases">
        <authorList>
            <person name="Varghese N."/>
            <person name="Submissions S."/>
        </authorList>
    </citation>
    <scope>NUCLEOTIDE SEQUENCE [LARGE SCALE GENOMIC DNA]</scope>
    <source>
        <strain evidence="3">VKM Ac-2052</strain>
    </source>
</reference>
<keyword evidence="1" id="KW-0472">Membrane</keyword>
<organism evidence="2 3">
    <name type="scientific">Agreia bicolorata</name>
    <dbReference type="NCBI Taxonomy" id="110935"/>
    <lineage>
        <taxon>Bacteria</taxon>
        <taxon>Bacillati</taxon>
        <taxon>Actinomycetota</taxon>
        <taxon>Actinomycetes</taxon>
        <taxon>Micrococcales</taxon>
        <taxon>Microbacteriaceae</taxon>
        <taxon>Agreia</taxon>
    </lineage>
</organism>
<dbReference type="InterPro" id="IPR022062">
    <property type="entry name" value="DUF3618"/>
</dbReference>
<dbReference type="Pfam" id="PF12277">
    <property type="entry name" value="DUF3618"/>
    <property type="match status" value="1"/>
</dbReference>
<dbReference type="Proteomes" id="UP000189735">
    <property type="component" value="Unassembled WGS sequence"/>
</dbReference>
<dbReference type="RefSeq" id="WP_078715448.1">
    <property type="nucleotide sequence ID" value="NZ_FUYG01000012.1"/>
</dbReference>
<dbReference type="AlphaFoldDB" id="A0A1T4YL81"/>
<protein>
    <recommendedName>
        <fullName evidence="4">DUF3618 domain-containing protein</fullName>
    </recommendedName>
</protein>
<keyword evidence="1" id="KW-0812">Transmembrane</keyword>
<gene>
    <name evidence="2" type="ORF">SAMN06295879_3529</name>
</gene>
<sequence>MSTDRKDAPVDAAAIRATTQMAKTALQGDGKPEAPQRSSAELAADIVKNREALAANLDAIEYKLNVPKQAKLAAADISNKIRVLRDENPVALAAGIGGLAIAVGGAVFLAVRLISRR</sequence>
<feature type="transmembrane region" description="Helical" evidence="1">
    <location>
        <begin position="90"/>
        <end position="111"/>
    </location>
</feature>